<evidence type="ECO:0000256" key="5">
    <source>
        <dbReference type="ARBA" id="ARBA00022840"/>
    </source>
</evidence>
<dbReference type="KEGG" id="mfy:HH212_06830"/>
<keyword evidence="5" id="KW-0067">ATP-binding</keyword>
<dbReference type="InterPro" id="IPR050306">
    <property type="entry name" value="PfkB_Carbo_kinase"/>
</dbReference>
<keyword evidence="3" id="KW-0547">Nucleotide-binding</keyword>
<evidence type="ECO:0000256" key="3">
    <source>
        <dbReference type="ARBA" id="ARBA00022741"/>
    </source>
</evidence>
<comment type="similarity">
    <text evidence="1">Belongs to the carbohydrate kinase PfkB family.</text>
</comment>
<evidence type="ECO:0000256" key="1">
    <source>
        <dbReference type="ARBA" id="ARBA00010688"/>
    </source>
</evidence>
<dbReference type="AlphaFoldDB" id="A0A7Z2W1B5"/>
<proteinExistence type="inferred from homology"/>
<keyword evidence="2" id="KW-0808">Transferase</keyword>
<dbReference type="EMBL" id="CP051685">
    <property type="protein sequence ID" value="QJE03227.1"/>
    <property type="molecule type" value="Genomic_DNA"/>
</dbReference>
<dbReference type="PANTHER" id="PTHR43085:SF1">
    <property type="entry name" value="PSEUDOURIDINE KINASE-RELATED"/>
    <property type="match status" value="1"/>
</dbReference>
<dbReference type="GO" id="GO:0016301">
    <property type="term" value="F:kinase activity"/>
    <property type="evidence" value="ECO:0007669"/>
    <property type="project" value="UniProtKB-KW"/>
</dbReference>
<dbReference type="Pfam" id="PF00294">
    <property type="entry name" value="PfkB"/>
    <property type="match status" value="1"/>
</dbReference>
<name>A0A7Z2W1B5_9BURK</name>
<keyword evidence="8" id="KW-1185">Reference proteome</keyword>
<keyword evidence="4 7" id="KW-0418">Kinase</keyword>
<dbReference type="PROSITE" id="PS00584">
    <property type="entry name" value="PFKB_KINASES_2"/>
    <property type="match status" value="1"/>
</dbReference>
<feature type="domain" description="Carbohydrate kinase PfkB" evidence="6">
    <location>
        <begin position="40"/>
        <end position="313"/>
    </location>
</feature>
<protein>
    <submittedName>
        <fullName evidence="7">Carbohydrate kinase</fullName>
    </submittedName>
</protein>
<evidence type="ECO:0000313" key="7">
    <source>
        <dbReference type="EMBL" id="QJE03227.1"/>
    </source>
</evidence>
<gene>
    <name evidence="7" type="ORF">HH212_06830</name>
</gene>
<sequence length="323" mass="33826">MEQAAGSGAPENGAAGEFPAFVAAGEALTDMIVDPGAAGAGATRWTSLVGGSTWNVARAMARLGTPSGFAGAVSRDVFGDQLWQASRAAGLDLRLLQRVDKSPLLAIVHRLDPPSYFFIGDDSADLHFDAHTLPDGWRAACRWAHFGGISLARQPLAGKLVALAESLKAQGVRISYDPNFRNLMDERYDATLRCMTALADVIKVSEEDLTGLFRTDDADAAFARLRAWNPDACYLYTKGAAGASLHLARESWSVAAPRIEVADTVGAGDASIAALAWSMLHAPGRDGLAHLRFAVAAGAAACLAAGATPPGLETIEALLARMP</sequence>
<dbReference type="GO" id="GO:0005524">
    <property type="term" value="F:ATP binding"/>
    <property type="evidence" value="ECO:0007669"/>
    <property type="project" value="UniProtKB-KW"/>
</dbReference>
<dbReference type="PANTHER" id="PTHR43085">
    <property type="entry name" value="HEXOKINASE FAMILY MEMBER"/>
    <property type="match status" value="1"/>
</dbReference>
<reference evidence="7 8" key="1">
    <citation type="submission" date="2020-04" db="EMBL/GenBank/DDBJ databases">
        <title>Genome sequencing of novel species.</title>
        <authorList>
            <person name="Heo J."/>
            <person name="Kim S.-J."/>
            <person name="Kim J.-S."/>
            <person name="Hong S.-B."/>
            <person name="Kwon S.-W."/>
        </authorList>
    </citation>
    <scope>NUCLEOTIDE SEQUENCE [LARGE SCALE GENOMIC DNA]</scope>
    <source>
        <strain evidence="7 8">GN2-R2</strain>
    </source>
</reference>
<dbReference type="InterPro" id="IPR011611">
    <property type="entry name" value="PfkB_dom"/>
</dbReference>
<accession>A0A7Z2W1B5</accession>
<organism evidence="7 8">
    <name type="scientific">Massilia forsythiae</name>
    <dbReference type="NCBI Taxonomy" id="2728020"/>
    <lineage>
        <taxon>Bacteria</taxon>
        <taxon>Pseudomonadati</taxon>
        <taxon>Pseudomonadota</taxon>
        <taxon>Betaproteobacteria</taxon>
        <taxon>Burkholderiales</taxon>
        <taxon>Oxalobacteraceae</taxon>
        <taxon>Telluria group</taxon>
        <taxon>Massilia</taxon>
    </lineage>
</organism>
<dbReference type="CDD" id="cd01167">
    <property type="entry name" value="bac_FRK"/>
    <property type="match status" value="1"/>
</dbReference>
<dbReference type="SUPFAM" id="SSF53613">
    <property type="entry name" value="Ribokinase-like"/>
    <property type="match status" value="1"/>
</dbReference>
<evidence type="ECO:0000313" key="8">
    <source>
        <dbReference type="Proteomes" id="UP000502415"/>
    </source>
</evidence>
<dbReference type="InterPro" id="IPR029056">
    <property type="entry name" value="Ribokinase-like"/>
</dbReference>
<dbReference type="RefSeq" id="WP_170205309.1">
    <property type="nucleotide sequence ID" value="NZ_CP051685.1"/>
</dbReference>
<dbReference type="Gene3D" id="3.40.1190.20">
    <property type="match status" value="1"/>
</dbReference>
<evidence type="ECO:0000256" key="2">
    <source>
        <dbReference type="ARBA" id="ARBA00022679"/>
    </source>
</evidence>
<dbReference type="InterPro" id="IPR002173">
    <property type="entry name" value="Carboh/pur_kinase_PfkB_CS"/>
</dbReference>
<dbReference type="Proteomes" id="UP000502415">
    <property type="component" value="Chromosome"/>
</dbReference>
<evidence type="ECO:0000259" key="6">
    <source>
        <dbReference type="Pfam" id="PF00294"/>
    </source>
</evidence>
<evidence type="ECO:0000256" key="4">
    <source>
        <dbReference type="ARBA" id="ARBA00022777"/>
    </source>
</evidence>